<reference evidence="11 12" key="1">
    <citation type="submission" date="2023-07" db="EMBL/GenBank/DDBJ databases">
        <title>Bacillus lucianemedeirus sp. nov, a new species isolated from an immunobiological production facility.</title>
        <authorList>
            <person name="Costa L.V."/>
            <person name="Miranda R.V.S.L."/>
            <person name="Brandao M.L.L."/>
            <person name="Reis C.M.F."/>
            <person name="Frazao A.M."/>
            <person name="Cruz F.V."/>
            <person name="Baio P.V.P."/>
            <person name="Veras J.F.C."/>
            <person name="Ramos J.N."/>
            <person name="Vieira V."/>
        </authorList>
    </citation>
    <scope>NUCLEOTIDE SEQUENCE [LARGE SCALE GENOMIC DNA]</scope>
    <source>
        <strain evidence="11 12">B190/17</strain>
    </source>
</reference>
<gene>
    <name evidence="10 11" type="primary">crcB</name>
    <name evidence="10" type="synonym">fluC</name>
    <name evidence="11" type="ORF">QYG89_06285</name>
</gene>
<keyword evidence="3 10" id="KW-0812">Transmembrane</keyword>
<keyword evidence="4 10" id="KW-1133">Transmembrane helix</keyword>
<accession>A0ABW8I819</accession>
<evidence type="ECO:0000256" key="1">
    <source>
        <dbReference type="ARBA" id="ARBA00004651"/>
    </source>
</evidence>
<comment type="catalytic activity">
    <reaction evidence="8">
        <text>fluoride(in) = fluoride(out)</text>
        <dbReference type="Rhea" id="RHEA:76159"/>
        <dbReference type="ChEBI" id="CHEBI:17051"/>
    </reaction>
    <physiologicalReaction direction="left-to-right" evidence="8">
        <dbReference type="Rhea" id="RHEA:76160"/>
    </physiologicalReaction>
</comment>
<evidence type="ECO:0000256" key="2">
    <source>
        <dbReference type="ARBA" id="ARBA00022475"/>
    </source>
</evidence>
<dbReference type="PANTHER" id="PTHR28259">
    <property type="entry name" value="FLUORIDE EXPORT PROTEIN 1-RELATED"/>
    <property type="match status" value="1"/>
</dbReference>
<comment type="subcellular location">
    <subcellularLocation>
        <location evidence="1 10">Cell membrane</location>
        <topology evidence="1 10">Multi-pass membrane protein</topology>
    </subcellularLocation>
</comment>
<keyword evidence="10" id="KW-0479">Metal-binding</keyword>
<comment type="function">
    <text evidence="9 10">Fluoride-specific ion channel. Important for reducing fluoride concentration in the cell, thus reducing its toxicity.</text>
</comment>
<keyword evidence="10" id="KW-0813">Transport</keyword>
<name>A0ABW8I819_9BACI</name>
<feature type="transmembrane region" description="Helical" evidence="10">
    <location>
        <begin position="36"/>
        <end position="54"/>
    </location>
</feature>
<evidence type="ECO:0000313" key="12">
    <source>
        <dbReference type="Proteomes" id="UP001619911"/>
    </source>
</evidence>
<organism evidence="11 12">
    <name type="scientific">Bacillus lumedeiriae</name>
    <dbReference type="NCBI Taxonomy" id="3058829"/>
    <lineage>
        <taxon>Bacteria</taxon>
        <taxon>Bacillati</taxon>
        <taxon>Bacillota</taxon>
        <taxon>Bacilli</taxon>
        <taxon>Bacillales</taxon>
        <taxon>Bacillaceae</taxon>
        <taxon>Bacillus</taxon>
    </lineage>
</organism>
<evidence type="ECO:0000256" key="8">
    <source>
        <dbReference type="ARBA" id="ARBA00035585"/>
    </source>
</evidence>
<comment type="activity regulation">
    <text evidence="10">Na(+) is not transported, but it plays an essential structural role and its presence is essential for fluoride channel function.</text>
</comment>
<dbReference type="Pfam" id="PF02537">
    <property type="entry name" value="CRCB"/>
    <property type="match status" value="1"/>
</dbReference>
<feature type="binding site" evidence="10">
    <location>
        <position position="76"/>
    </location>
    <ligand>
        <name>Na(+)</name>
        <dbReference type="ChEBI" id="CHEBI:29101"/>
        <note>structural</note>
    </ligand>
</feature>
<feature type="transmembrane region" description="Helical" evidence="10">
    <location>
        <begin position="96"/>
        <end position="117"/>
    </location>
</feature>
<dbReference type="HAMAP" id="MF_00454">
    <property type="entry name" value="FluC"/>
    <property type="match status" value="1"/>
</dbReference>
<keyword evidence="12" id="KW-1185">Reference proteome</keyword>
<comment type="similarity">
    <text evidence="7 10">Belongs to the fluoride channel Fluc/FEX (TC 1.A.43) family.</text>
</comment>
<evidence type="ECO:0000256" key="3">
    <source>
        <dbReference type="ARBA" id="ARBA00022692"/>
    </source>
</evidence>
<keyword evidence="5 10" id="KW-0472">Membrane</keyword>
<keyword evidence="6 10" id="KW-0407">Ion channel</keyword>
<dbReference type="PANTHER" id="PTHR28259:SF1">
    <property type="entry name" value="FLUORIDE EXPORT PROTEIN 1-RELATED"/>
    <property type="match status" value="1"/>
</dbReference>
<sequence>MVIGMNVLFVMIGGFVGAIGRYALGEFIHTNNHFPLGTFSINMIGCLFLGWFLTFAGQSGKVKPEWTLLIGTGLVGSFTTFSTFSVETIQLFQEGLVFLALLYAAASTVFGLLLAYAGRRLALSNKKEDGVR</sequence>
<dbReference type="RefSeq" id="WP_404315738.1">
    <property type="nucleotide sequence ID" value="NZ_JAUIYO010000003.1"/>
</dbReference>
<evidence type="ECO:0000256" key="6">
    <source>
        <dbReference type="ARBA" id="ARBA00023303"/>
    </source>
</evidence>
<evidence type="ECO:0000313" key="11">
    <source>
        <dbReference type="EMBL" id="MFK2825293.1"/>
    </source>
</evidence>
<feature type="binding site" evidence="10">
    <location>
        <position position="79"/>
    </location>
    <ligand>
        <name>Na(+)</name>
        <dbReference type="ChEBI" id="CHEBI:29101"/>
        <note>structural</note>
    </ligand>
</feature>
<dbReference type="InterPro" id="IPR003691">
    <property type="entry name" value="FluC"/>
</dbReference>
<comment type="caution">
    <text evidence="11">The sequence shown here is derived from an EMBL/GenBank/DDBJ whole genome shotgun (WGS) entry which is preliminary data.</text>
</comment>
<evidence type="ECO:0000256" key="7">
    <source>
        <dbReference type="ARBA" id="ARBA00035120"/>
    </source>
</evidence>
<dbReference type="NCBIfam" id="TIGR00494">
    <property type="entry name" value="crcB"/>
    <property type="match status" value="1"/>
</dbReference>
<keyword evidence="2 10" id="KW-1003">Cell membrane</keyword>
<dbReference type="EMBL" id="JAUIYO010000003">
    <property type="protein sequence ID" value="MFK2825293.1"/>
    <property type="molecule type" value="Genomic_DNA"/>
</dbReference>
<feature type="transmembrane region" description="Helical" evidence="10">
    <location>
        <begin position="7"/>
        <end position="24"/>
    </location>
</feature>
<keyword evidence="10" id="KW-0915">Sodium</keyword>
<evidence type="ECO:0000256" key="5">
    <source>
        <dbReference type="ARBA" id="ARBA00023136"/>
    </source>
</evidence>
<dbReference type="Proteomes" id="UP001619911">
    <property type="component" value="Unassembled WGS sequence"/>
</dbReference>
<protein>
    <recommendedName>
        <fullName evidence="10">Fluoride-specific ion channel FluC</fullName>
    </recommendedName>
</protein>
<evidence type="ECO:0000256" key="10">
    <source>
        <dbReference type="HAMAP-Rule" id="MF_00454"/>
    </source>
</evidence>
<evidence type="ECO:0000256" key="4">
    <source>
        <dbReference type="ARBA" id="ARBA00022989"/>
    </source>
</evidence>
<proteinExistence type="inferred from homology"/>
<feature type="transmembrane region" description="Helical" evidence="10">
    <location>
        <begin position="66"/>
        <end position="84"/>
    </location>
</feature>
<keyword evidence="10" id="KW-0406">Ion transport</keyword>
<evidence type="ECO:0000256" key="9">
    <source>
        <dbReference type="ARBA" id="ARBA00049940"/>
    </source>
</evidence>